<comment type="caution">
    <text evidence="2">The sequence shown here is derived from an EMBL/GenBank/DDBJ whole genome shotgun (WGS) entry which is preliminary data.</text>
</comment>
<evidence type="ECO:0000313" key="2">
    <source>
        <dbReference type="EMBL" id="TWT83057.1"/>
    </source>
</evidence>
<dbReference type="Gene3D" id="2.130.10.130">
    <property type="entry name" value="Integrin alpha, N-terminal"/>
    <property type="match status" value="1"/>
</dbReference>
<dbReference type="InterPro" id="IPR011519">
    <property type="entry name" value="UnbV_ASPIC"/>
</dbReference>
<organism evidence="2 3">
    <name type="scientific">Novipirellula herctigrandis</name>
    <dbReference type="NCBI Taxonomy" id="2527986"/>
    <lineage>
        <taxon>Bacteria</taxon>
        <taxon>Pseudomonadati</taxon>
        <taxon>Planctomycetota</taxon>
        <taxon>Planctomycetia</taxon>
        <taxon>Pirellulales</taxon>
        <taxon>Pirellulaceae</taxon>
        <taxon>Novipirellula</taxon>
    </lineage>
</organism>
<protein>
    <submittedName>
        <fullName evidence="2">ASPIC and UnbV</fullName>
    </submittedName>
</protein>
<dbReference type="AlphaFoldDB" id="A0A5C5Z7I5"/>
<dbReference type="InterPro" id="IPR027039">
    <property type="entry name" value="Crtac1"/>
</dbReference>
<dbReference type="Pfam" id="PF07593">
    <property type="entry name" value="UnbV_ASPIC"/>
    <property type="match status" value="1"/>
</dbReference>
<reference evidence="2 3" key="1">
    <citation type="submission" date="2019-02" db="EMBL/GenBank/DDBJ databases">
        <title>Deep-cultivation of Planctomycetes and their phenomic and genomic characterization uncovers novel biology.</title>
        <authorList>
            <person name="Wiegand S."/>
            <person name="Jogler M."/>
            <person name="Boedeker C."/>
            <person name="Pinto D."/>
            <person name="Vollmers J."/>
            <person name="Rivas-Marin E."/>
            <person name="Kohn T."/>
            <person name="Peeters S.H."/>
            <person name="Heuer A."/>
            <person name="Rast P."/>
            <person name="Oberbeckmann S."/>
            <person name="Bunk B."/>
            <person name="Jeske O."/>
            <person name="Meyerdierks A."/>
            <person name="Storesund J.E."/>
            <person name="Kallscheuer N."/>
            <person name="Luecker S."/>
            <person name="Lage O.M."/>
            <person name="Pohl T."/>
            <person name="Merkel B.J."/>
            <person name="Hornburger P."/>
            <person name="Mueller R.-W."/>
            <person name="Bruemmer F."/>
            <person name="Labrenz M."/>
            <person name="Spormann A.M."/>
            <person name="Op Den Camp H."/>
            <person name="Overmann J."/>
            <person name="Amann R."/>
            <person name="Jetten M.S.M."/>
            <person name="Mascher T."/>
            <person name="Medema M.H."/>
            <person name="Devos D.P."/>
            <person name="Kaster A.-K."/>
            <person name="Ovreas L."/>
            <person name="Rohde M."/>
            <person name="Galperin M.Y."/>
            <person name="Jogler C."/>
        </authorList>
    </citation>
    <scope>NUCLEOTIDE SEQUENCE [LARGE SCALE GENOMIC DNA]</scope>
    <source>
        <strain evidence="2 3">CA13</strain>
    </source>
</reference>
<feature type="domain" description="ASPIC/UnbV" evidence="1">
    <location>
        <begin position="179"/>
        <end position="249"/>
    </location>
</feature>
<dbReference type="PANTHER" id="PTHR16026">
    <property type="entry name" value="CARTILAGE ACIDIC PROTEIN 1"/>
    <property type="match status" value="1"/>
</dbReference>
<accession>A0A5C5Z7I5</accession>
<gene>
    <name evidence="2" type="ORF">CA13_45200</name>
</gene>
<evidence type="ECO:0000313" key="3">
    <source>
        <dbReference type="Proteomes" id="UP000315010"/>
    </source>
</evidence>
<dbReference type="SUPFAM" id="SSF69318">
    <property type="entry name" value="Integrin alpha N-terminal domain"/>
    <property type="match status" value="1"/>
</dbReference>
<sequence length="261" mass="28810">MGERQGSMGIASGDFDRNGFIDLHVTNFWNQPADLFMQLPTGLFGNKNANRGLYKNTHQTVAWGTQAVDFDRDGWLDLVVLNGHVTDHRHLGQPLEMEPQLFGGKTDGFHLIDPTSLGDPYWEDPKLGRIVVNLDWNGDRRTDLVVNHLEAPAALLENQTEGGDSISFELSGVTSERDAIGAKLSIECNDLHLTQWVTGGDGLLCTNEAVVEFGLGNASEATGTIDRLKVHWPSGLQQIFTAPKVNCRYLIVEGQPTLFKR</sequence>
<name>A0A5C5Z7I5_9BACT</name>
<dbReference type="EMBL" id="SJPJ01000001">
    <property type="protein sequence ID" value="TWT83057.1"/>
    <property type="molecule type" value="Genomic_DNA"/>
</dbReference>
<dbReference type="PANTHER" id="PTHR16026:SF0">
    <property type="entry name" value="CARTILAGE ACIDIC PROTEIN 1"/>
    <property type="match status" value="1"/>
</dbReference>
<evidence type="ECO:0000259" key="1">
    <source>
        <dbReference type="Pfam" id="PF07593"/>
    </source>
</evidence>
<keyword evidence="3" id="KW-1185">Reference proteome</keyword>
<proteinExistence type="predicted"/>
<dbReference type="InterPro" id="IPR028994">
    <property type="entry name" value="Integrin_alpha_N"/>
</dbReference>
<dbReference type="OrthoDB" id="5287961at2"/>
<dbReference type="Proteomes" id="UP000315010">
    <property type="component" value="Unassembled WGS sequence"/>
</dbReference>